<keyword evidence="8" id="KW-1185">Reference proteome</keyword>
<dbReference type="GO" id="GO:0005506">
    <property type="term" value="F:iron ion binding"/>
    <property type="evidence" value="ECO:0007669"/>
    <property type="project" value="InterPro"/>
</dbReference>
<keyword evidence="6" id="KW-1133">Transmembrane helix</keyword>
<dbReference type="PRINTS" id="PR00385">
    <property type="entry name" value="P450"/>
</dbReference>
<evidence type="ECO:0000256" key="6">
    <source>
        <dbReference type="SAM" id="Phobius"/>
    </source>
</evidence>
<dbReference type="PANTHER" id="PTHR24305">
    <property type="entry name" value="CYTOCHROME P450"/>
    <property type="match status" value="1"/>
</dbReference>
<proteinExistence type="inferred from homology"/>
<protein>
    <submittedName>
        <fullName evidence="7">Cytochrome P450</fullName>
    </submittedName>
</protein>
<keyword evidence="5" id="KW-0503">Monooxygenase</keyword>
<dbReference type="CDD" id="cd11062">
    <property type="entry name" value="CYP58-like"/>
    <property type="match status" value="1"/>
</dbReference>
<dbReference type="PROSITE" id="PS00086">
    <property type="entry name" value="CYTOCHROME_P450"/>
    <property type="match status" value="1"/>
</dbReference>
<accession>A0A6A6XRG6</accession>
<sequence length="555" mass="63133">MALRAYVWDLSPSRGIAIDVVPKSLIFTILAAWIIYQFTKAAWNVSPLHPLNHIPGPKLAAATYLPEFYYDVVKFGRYTNRIKQMHEQYGPIVRISPNEVHCNDARFVDEIYALGSRKRNKPLHQVRGAGTVAHAIFATVDHDTHRMRRTALAKFFARSQVQRLESKVHKLVQQLCDKILTRKGTPFDVTAAYSCFSTDVMTDYCFGESYGFLTQESWEPNFRKPLYALLRPVFLFRFFPFLMYLSVALSGYVPSFEEVYQKHGELMRRSITKRVSNDMALLIKTLTVDVPNQIQKTKTDIDTGIVRKETTVFGSLLESELPRNEKTVARLTSEATALLSAGTETVSWTMSVITYHLLTKPQMLERLTNEVGQAHDGSGQLPSWSTLEKLPFLGAVIFEGLRLSYGVASRTARVATEEDLVYRGHWTPRGSQTSVSVEHIIPRGFAVGMSSAITHHNEEAFPDSHSFVPERWLDEKMQRRRELERSLLSFSKGSRACIGMNLAFCELYLSLAAMTIRVYPHMRLYHTTEADIKYDHDMFNPMPKASSEGVRAIVI</sequence>
<keyword evidence="2 4" id="KW-0479">Metal-binding</keyword>
<feature type="transmembrane region" description="Helical" evidence="6">
    <location>
        <begin position="20"/>
        <end position="39"/>
    </location>
</feature>
<dbReference type="PRINTS" id="PR00463">
    <property type="entry name" value="EP450I"/>
</dbReference>
<dbReference type="GO" id="GO:0020037">
    <property type="term" value="F:heme binding"/>
    <property type="evidence" value="ECO:0007669"/>
    <property type="project" value="InterPro"/>
</dbReference>
<dbReference type="InterPro" id="IPR036396">
    <property type="entry name" value="Cyt_P450_sf"/>
</dbReference>
<gene>
    <name evidence="7" type="ORF">K505DRAFT_356831</name>
</gene>
<dbReference type="GO" id="GO:0016705">
    <property type="term" value="F:oxidoreductase activity, acting on paired donors, with incorporation or reduction of molecular oxygen"/>
    <property type="evidence" value="ECO:0007669"/>
    <property type="project" value="InterPro"/>
</dbReference>
<keyword evidence="6" id="KW-0812">Transmembrane</keyword>
<dbReference type="InterPro" id="IPR017972">
    <property type="entry name" value="Cyt_P450_CS"/>
</dbReference>
<dbReference type="GO" id="GO:0004497">
    <property type="term" value="F:monooxygenase activity"/>
    <property type="evidence" value="ECO:0007669"/>
    <property type="project" value="UniProtKB-KW"/>
</dbReference>
<evidence type="ECO:0000313" key="7">
    <source>
        <dbReference type="EMBL" id="KAF2799141.1"/>
    </source>
</evidence>
<dbReference type="PANTHER" id="PTHR24305:SF147">
    <property type="entry name" value="P450, PUTATIVE (EUROFUNG)-RELATED"/>
    <property type="match status" value="1"/>
</dbReference>
<organism evidence="7 8">
    <name type="scientific">Melanomma pulvis-pyrius CBS 109.77</name>
    <dbReference type="NCBI Taxonomy" id="1314802"/>
    <lineage>
        <taxon>Eukaryota</taxon>
        <taxon>Fungi</taxon>
        <taxon>Dikarya</taxon>
        <taxon>Ascomycota</taxon>
        <taxon>Pezizomycotina</taxon>
        <taxon>Dothideomycetes</taxon>
        <taxon>Pleosporomycetidae</taxon>
        <taxon>Pleosporales</taxon>
        <taxon>Melanommataceae</taxon>
        <taxon>Melanomma</taxon>
    </lineage>
</organism>
<keyword evidence="6" id="KW-0472">Membrane</keyword>
<name>A0A6A6XRG6_9PLEO</name>
<dbReference type="SUPFAM" id="SSF48264">
    <property type="entry name" value="Cytochrome P450"/>
    <property type="match status" value="1"/>
</dbReference>
<evidence type="ECO:0000313" key="8">
    <source>
        <dbReference type="Proteomes" id="UP000799757"/>
    </source>
</evidence>
<keyword evidence="3 4" id="KW-0408">Iron</keyword>
<reference evidence="7" key="1">
    <citation type="journal article" date="2020" name="Stud. Mycol.">
        <title>101 Dothideomycetes genomes: a test case for predicting lifestyles and emergence of pathogens.</title>
        <authorList>
            <person name="Haridas S."/>
            <person name="Albert R."/>
            <person name="Binder M."/>
            <person name="Bloem J."/>
            <person name="Labutti K."/>
            <person name="Salamov A."/>
            <person name="Andreopoulos B."/>
            <person name="Baker S."/>
            <person name="Barry K."/>
            <person name="Bills G."/>
            <person name="Bluhm B."/>
            <person name="Cannon C."/>
            <person name="Castanera R."/>
            <person name="Culley D."/>
            <person name="Daum C."/>
            <person name="Ezra D."/>
            <person name="Gonzalez J."/>
            <person name="Henrissat B."/>
            <person name="Kuo A."/>
            <person name="Liang C."/>
            <person name="Lipzen A."/>
            <person name="Lutzoni F."/>
            <person name="Magnuson J."/>
            <person name="Mondo S."/>
            <person name="Nolan M."/>
            <person name="Ohm R."/>
            <person name="Pangilinan J."/>
            <person name="Park H.-J."/>
            <person name="Ramirez L."/>
            <person name="Alfaro M."/>
            <person name="Sun H."/>
            <person name="Tritt A."/>
            <person name="Yoshinaga Y."/>
            <person name="Zwiers L.-H."/>
            <person name="Turgeon B."/>
            <person name="Goodwin S."/>
            <person name="Spatafora J."/>
            <person name="Crous P."/>
            <person name="Grigoriev I."/>
        </authorList>
    </citation>
    <scope>NUCLEOTIDE SEQUENCE</scope>
    <source>
        <strain evidence="7">CBS 109.77</strain>
    </source>
</reference>
<dbReference type="InterPro" id="IPR001128">
    <property type="entry name" value="Cyt_P450"/>
</dbReference>
<evidence type="ECO:0000256" key="5">
    <source>
        <dbReference type="RuleBase" id="RU000461"/>
    </source>
</evidence>
<comment type="cofactor">
    <cofactor evidence="1 4">
        <name>heme</name>
        <dbReference type="ChEBI" id="CHEBI:30413"/>
    </cofactor>
</comment>
<feature type="binding site" description="axial binding residue" evidence="4">
    <location>
        <position position="497"/>
    </location>
    <ligand>
        <name>heme</name>
        <dbReference type="ChEBI" id="CHEBI:30413"/>
    </ligand>
    <ligandPart>
        <name>Fe</name>
        <dbReference type="ChEBI" id="CHEBI:18248"/>
    </ligandPart>
</feature>
<evidence type="ECO:0000256" key="2">
    <source>
        <dbReference type="ARBA" id="ARBA00022723"/>
    </source>
</evidence>
<evidence type="ECO:0000256" key="1">
    <source>
        <dbReference type="ARBA" id="ARBA00001971"/>
    </source>
</evidence>
<evidence type="ECO:0000256" key="4">
    <source>
        <dbReference type="PIRSR" id="PIRSR602401-1"/>
    </source>
</evidence>
<dbReference type="Pfam" id="PF00067">
    <property type="entry name" value="p450"/>
    <property type="match status" value="1"/>
</dbReference>
<dbReference type="Gene3D" id="1.10.630.10">
    <property type="entry name" value="Cytochrome P450"/>
    <property type="match status" value="1"/>
</dbReference>
<keyword evidence="5" id="KW-0560">Oxidoreductase</keyword>
<evidence type="ECO:0000256" key="3">
    <source>
        <dbReference type="ARBA" id="ARBA00023004"/>
    </source>
</evidence>
<dbReference type="EMBL" id="MU001769">
    <property type="protein sequence ID" value="KAF2799141.1"/>
    <property type="molecule type" value="Genomic_DNA"/>
</dbReference>
<dbReference type="InterPro" id="IPR050121">
    <property type="entry name" value="Cytochrome_P450_monoxygenase"/>
</dbReference>
<dbReference type="InterPro" id="IPR002401">
    <property type="entry name" value="Cyt_P450_E_grp-I"/>
</dbReference>
<feature type="transmembrane region" description="Helical" evidence="6">
    <location>
        <begin position="233"/>
        <end position="253"/>
    </location>
</feature>
<dbReference type="Proteomes" id="UP000799757">
    <property type="component" value="Unassembled WGS sequence"/>
</dbReference>
<comment type="similarity">
    <text evidence="5">Belongs to the cytochrome P450 family.</text>
</comment>
<dbReference type="OrthoDB" id="3945418at2759"/>
<keyword evidence="4 5" id="KW-0349">Heme</keyword>
<dbReference type="AlphaFoldDB" id="A0A6A6XRG6"/>